<dbReference type="GeneID" id="91988788"/>
<name>A0ABR3BVZ3_9TREE</name>
<protein>
    <submittedName>
        <fullName evidence="2">Uncharacterized protein</fullName>
    </submittedName>
</protein>
<accession>A0ABR3BVZ3</accession>
<dbReference type="Proteomes" id="UP000054399">
    <property type="component" value="Unassembled WGS sequence"/>
</dbReference>
<dbReference type="EMBL" id="ATAM02000003">
    <property type="protein sequence ID" value="KAL0252538.1"/>
    <property type="molecule type" value="Genomic_DNA"/>
</dbReference>
<sequence length="121" mass="13037">MYTAAFLRSTVTGLRPALHRQAGAVRDSSQTLLTSSRLGGVAKRFNSTGPGPRSDKPKLVFRFGLRDIPVELYPILFVTGAACVGGGVALGRQIYLGDLRFKPTGPARIMNFDDSRVVNVT</sequence>
<reference evidence="2" key="1">
    <citation type="submission" date="2015-01" db="EMBL/GenBank/DDBJ databases">
        <authorList>
            <consortium name="The Broad Institute Genomics Platform"/>
            <person name="Cuomo C."/>
            <person name="Litvintseva A."/>
            <person name="Chen Y."/>
            <person name="Heitman J."/>
            <person name="Sun S."/>
            <person name="Springer D."/>
            <person name="Dromer F."/>
            <person name="Young S."/>
            <person name="Zeng Q."/>
            <person name="Gargeya S."/>
            <person name="Abouelleil A."/>
            <person name="Alvarado L."/>
            <person name="Chapman S.B."/>
            <person name="Gainer-Dewar J."/>
            <person name="Goldberg J."/>
            <person name="Griggs A."/>
            <person name="Gujja S."/>
            <person name="Hansen M."/>
            <person name="Howarth C."/>
            <person name="Imamovic A."/>
            <person name="Larimer J."/>
            <person name="Murphy C."/>
            <person name="Naylor J."/>
            <person name="Pearson M."/>
            <person name="Priest M."/>
            <person name="Roberts A."/>
            <person name="Saif S."/>
            <person name="Shea T."/>
            <person name="Sykes S."/>
            <person name="Wortman J."/>
            <person name="Nusbaum C."/>
            <person name="Birren B."/>
        </authorList>
    </citation>
    <scope>NUCLEOTIDE SEQUENCE</scope>
    <source>
        <strain evidence="2">IND107</strain>
    </source>
</reference>
<evidence type="ECO:0000313" key="3">
    <source>
        <dbReference type="Proteomes" id="UP000054399"/>
    </source>
</evidence>
<evidence type="ECO:0000313" key="2">
    <source>
        <dbReference type="EMBL" id="KAL0252538.1"/>
    </source>
</evidence>
<organism evidence="2 3">
    <name type="scientific">Cryptococcus tetragattii IND107</name>
    <dbReference type="NCBI Taxonomy" id="1296105"/>
    <lineage>
        <taxon>Eukaryota</taxon>
        <taxon>Fungi</taxon>
        <taxon>Dikarya</taxon>
        <taxon>Basidiomycota</taxon>
        <taxon>Agaricomycotina</taxon>
        <taxon>Tremellomycetes</taxon>
        <taxon>Tremellales</taxon>
        <taxon>Cryptococcaceae</taxon>
        <taxon>Cryptococcus</taxon>
        <taxon>Cryptococcus gattii species complex</taxon>
    </lineage>
</organism>
<proteinExistence type="predicted"/>
<dbReference type="RefSeq" id="XP_066615258.1">
    <property type="nucleotide sequence ID" value="XM_066756481.1"/>
</dbReference>
<keyword evidence="1" id="KW-0812">Transmembrane</keyword>
<evidence type="ECO:0000256" key="1">
    <source>
        <dbReference type="SAM" id="Phobius"/>
    </source>
</evidence>
<gene>
    <name evidence="2" type="ORF">I308_101930</name>
</gene>
<comment type="caution">
    <text evidence="2">The sequence shown here is derived from an EMBL/GenBank/DDBJ whole genome shotgun (WGS) entry which is preliminary data.</text>
</comment>
<keyword evidence="1" id="KW-0472">Membrane</keyword>
<keyword evidence="3" id="KW-1185">Reference proteome</keyword>
<reference evidence="2" key="2">
    <citation type="submission" date="2024-01" db="EMBL/GenBank/DDBJ databases">
        <title>Comparative genomics of Cryptococcus and Kwoniella reveals pathogenesis evolution and contrasting modes of karyotype evolution via chromosome fusion or intercentromeric recombination.</title>
        <authorList>
            <person name="Coelho M.A."/>
            <person name="David-Palma M."/>
            <person name="Shea T."/>
            <person name="Bowers K."/>
            <person name="Mcginley-Smith S."/>
            <person name="Mohammad A.W."/>
            <person name="Gnirke A."/>
            <person name="Yurkov A.M."/>
            <person name="Nowrousian M."/>
            <person name="Sun S."/>
            <person name="Cuomo C.A."/>
            <person name="Heitman J."/>
        </authorList>
    </citation>
    <scope>NUCLEOTIDE SEQUENCE</scope>
    <source>
        <strain evidence="2">IND107</strain>
    </source>
</reference>
<keyword evidence="1" id="KW-1133">Transmembrane helix</keyword>
<feature type="transmembrane region" description="Helical" evidence="1">
    <location>
        <begin position="72"/>
        <end position="91"/>
    </location>
</feature>